<dbReference type="EMBL" id="JAKIXB020000017">
    <property type="protein sequence ID" value="KAL1601041.1"/>
    <property type="molecule type" value="Genomic_DNA"/>
</dbReference>
<reference evidence="2 3" key="1">
    <citation type="submission" date="2024-02" db="EMBL/GenBank/DDBJ databases">
        <title>De novo assembly and annotation of 12 fungi associated with fruit tree decline syndrome in Ontario, Canada.</title>
        <authorList>
            <person name="Sulman M."/>
            <person name="Ellouze W."/>
            <person name="Ilyukhin E."/>
        </authorList>
    </citation>
    <scope>NUCLEOTIDE SEQUENCE [LARGE SCALE GENOMIC DNA]</scope>
    <source>
        <strain evidence="2 3">M97-236</strain>
    </source>
</reference>
<evidence type="ECO:0000313" key="2">
    <source>
        <dbReference type="EMBL" id="KAL1601041.1"/>
    </source>
</evidence>
<keyword evidence="3" id="KW-1185">Reference proteome</keyword>
<feature type="compositionally biased region" description="Polar residues" evidence="1">
    <location>
        <begin position="595"/>
        <end position="625"/>
    </location>
</feature>
<sequence length="674" mass="74193">MPRDYGRVRRGVNKVKPLKNMIKSITGPNGCLKPIRRHRSLNASTIPLARVVRMQPKRPSKARLSRGLMREPARSSTLSLTGPVITERDNLIDADEALMSGGLAIIETVREGDEVNDGGPIDPEVSSNSRSSLDKLLSISSACELSEEDIQNLIEDFKRMTERHTAELQRIRSLREVSIAGQIDAFKFDKVVSLEIIARFPVTMRVILKTKNFLNAQRDLLHLENIWSQIVGQSPNGLFDEPLRVLSRQHAERICKLLGHSLETWILWATFVEASAAADEGAMDVQWWHDFMSKLDNMGSPDVESLWRQLNIVGEEYIKVSWLDIAMQSLNDLILVRESQQMSVIEESGKKRSDMKCVRHDSKTDVDAVELGLLVPVMKETETTMENTGEAPAEQVAIASVPEPRLLDGQNRTSLTTADKAAHIEELVLEEACNIPLPEEEPACTQSASLSSKIMEDMLAELDAAVGGSSTSPVPHPIKERHPSQLPLPLVPKKSLPVSSKRQSTEAEKKKESRRMTSVPLNDKNGWFSAEHLTDFDPSKVVVPKEYANPSGMAKKARGKPARSSTMSSRPTPKVTTSRVPPRPTKKPPTKMTRGSPSSNVTPAPSSAITTRSSTPPQRVETSASKVARVPPSSAVIVPVARSAGIGRQSKIPLLRNKAYMPGAYPESDAGGEE</sequence>
<evidence type="ECO:0000313" key="3">
    <source>
        <dbReference type="Proteomes" id="UP001521222"/>
    </source>
</evidence>
<feature type="compositionally biased region" description="Basic and acidic residues" evidence="1">
    <location>
        <begin position="503"/>
        <end position="515"/>
    </location>
</feature>
<feature type="compositionally biased region" description="Low complexity" evidence="1">
    <location>
        <begin position="570"/>
        <end position="580"/>
    </location>
</feature>
<organism evidence="2 3">
    <name type="scientific">Nothophoma quercina</name>
    <dbReference type="NCBI Taxonomy" id="749835"/>
    <lineage>
        <taxon>Eukaryota</taxon>
        <taxon>Fungi</taxon>
        <taxon>Dikarya</taxon>
        <taxon>Ascomycota</taxon>
        <taxon>Pezizomycotina</taxon>
        <taxon>Dothideomycetes</taxon>
        <taxon>Pleosporomycetidae</taxon>
        <taxon>Pleosporales</taxon>
        <taxon>Pleosporineae</taxon>
        <taxon>Didymellaceae</taxon>
        <taxon>Nothophoma</taxon>
    </lineage>
</organism>
<feature type="region of interest" description="Disordered" evidence="1">
    <location>
        <begin position="547"/>
        <end position="631"/>
    </location>
</feature>
<feature type="region of interest" description="Disordered" evidence="1">
    <location>
        <begin position="465"/>
        <end position="523"/>
    </location>
</feature>
<protein>
    <submittedName>
        <fullName evidence="2">Uncharacterized protein</fullName>
    </submittedName>
</protein>
<dbReference type="Proteomes" id="UP001521222">
    <property type="component" value="Unassembled WGS sequence"/>
</dbReference>
<name>A0ABR3R9G5_9PLEO</name>
<evidence type="ECO:0000256" key="1">
    <source>
        <dbReference type="SAM" id="MobiDB-lite"/>
    </source>
</evidence>
<feature type="compositionally biased region" description="Low complexity" evidence="1">
    <location>
        <begin position="487"/>
        <end position="501"/>
    </location>
</feature>
<gene>
    <name evidence="2" type="ORF">SLS59_005710</name>
</gene>
<comment type="caution">
    <text evidence="2">The sequence shown here is derived from an EMBL/GenBank/DDBJ whole genome shotgun (WGS) entry which is preliminary data.</text>
</comment>
<feature type="region of interest" description="Disordered" evidence="1">
    <location>
        <begin position="55"/>
        <end position="75"/>
    </location>
</feature>
<accession>A0ABR3R9G5</accession>
<proteinExistence type="predicted"/>
<feature type="compositionally biased region" description="Basic residues" evidence="1">
    <location>
        <begin position="55"/>
        <end position="64"/>
    </location>
</feature>